<organism evidence="2 3">
    <name type="scientific">Tetrahymena thermophila (strain SB210)</name>
    <dbReference type="NCBI Taxonomy" id="312017"/>
    <lineage>
        <taxon>Eukaryota</taxon>
        <taxon>Sar</taxon>
        <taxon>Alveolata</taxon>
        <taxon>Ciliophora</taxon>
        <taxon>Intramacronucleata</taxon>
        <taxon>Oligohymenophorea</taxon>
        <taxon>Hymenostomatida</taxon>
        <taxon>Tetrahymenina</taxon>
        <taxon>Tetrahymenidae</taxon>
        <taxon>Tetrahymena</taxon>
    </lineage>
</organism>
<name>I7MJ99_TETTS</name>
<dbReference type="GO" id="GO:0097546">
    <property type="term" value="C:ciliary base"/>
    <property type="evidence" value="ECO:0007669"/>
    <property type="project" value="TreeGrafter"/>
</dbReference>
<dbReference type="OrthoDB" id="1926212at2759"/>
<keyword evidence="1" id="KW-0802">TPR repeat</keyword>
<dbReference type="RefSeq" id="XP_001016351.2">
    <property type="nucleotide sequence ID" value="XM_001016351.2"/>
</dbReference>
<dbReference type="InterPro" id="IPR011990">
    <property type="entry name" value="TPR-like_helical_dom_sf"/>
</dbReference>
<protein>
    <submittedName>
        <fullName evidence="2">Tetratricopeptide repeat protein</fullName>
    </submittedName>
</protein>
<dbReference type="GO" id="GO:1905515">
    <property type="term" value="P:non-motile cilium assembly"/>
    <property type="evidence" value="ECO:0007669"/>
    <property type="project" value="TreeGrafter"/>
</dbReference>
<dbReference type="PANTHER" id="PTHR44117">
    <property type="entry name" value="INTRAFLAGELLAR TRANSPORT PROTEIN 88 HOMOLOG"/>
    <property type="match status" value="1"/>
</dbReference>
<dbReference type="GO" id="GO:0097730">
    <property type="term" value="C:non-motile cilium"/>
    <property type="evidence" value="ECO:0007669"/>
    <property type="project" value="TreeGrafter"/>
</dbReference>
<dbReference type="InterPro" id="IPR019734">
    <property type="entry name" value="TPR_rpt"/>
</dbReference>
<dbReference type="SMART" id="SM00028">
    <property type="entry name" value="TPR"/>
    <property type="match status" value="9"/>
</dbReference>
<feature type="repeat" description="TPR" evidence="1">
    <location>
        <begin position="568"/>
        <end position="601"/>
    </location>
</feature>
<evidence type="ECO:0000256" key="1">
    <source>
        <dbReference type="PROSITE-ProRule" id="PRU00339"/>
    </source>
</evidence>
<dbReference type="GO" id="GO:0042073">
    <property type="term" value="P:intraciliary transport"/>
    <property type="evidence" value="ECO:0007669"/>
    <property type="project" value="TreeGrafter"/>
</dbReference>
<keyword evidence="3" id="KW-1185">Reference proteome</keyword>
<dbReference type="PROSITE" id="PS50005">
    <property type="entry name" value="TPR"/>
    <property type="match status" value="3"/>
</dbReference>
<dbReference type="GeneID" id="7846266"/>
<dbReference type="GO" id="GO:0005814">
    <property type="term" value="C:centriole"/>
    <property type="evidence" value="ECO:0007669"/>
    <property type="project" value="TreeGrafter"/>
</dbReference>
<dbReference type="KEGG" id="tet:TTHERM_00128700"/>
<dbReference type="GO" id="GO:0036064">
    <property type="term" value="C:ciliary basal body"/>
    <property type="evidence" value="ECO:0007669"/>
    <property type="project" value="TreeGrafter"/>
</dbReference>
<dbReference type="Proteomes" id="UP000009168">
    <property type="component" value="Unassembled WGS sequence"/>
</dbReference>
<gene>
    <name evidence="2" type="ORF">TTHERM_00128700</name>
</gene>
<feature type="repeat" description="TPR" evidence="1">
    <location>
        <begin position="187"/>
        <end position="220"/>
    </location>
</feature>
<feature type="repeat" description="TPR" evidence="1">
    <location>
        <begin position="228"/>
        <end position="261"/>
    </location>
</feature>
<evidence type="ECO:0000313" key="3">
    <source>
        <dbReference type="Proteomes" id="UP000009168"/>
    </source>
</evidence>
<dbReference type="Gene3D" id="1.25.40.10">
    <property type="entry name" value="Tetratricopeptide repeat domain"/>
    <property type="match status" value="3"/>
</dbReference>
<proteinExistence type="predicted"/>
<dbReference type="SUPFAM" id="SSF48452">
    <property type="entry name" value="TPR-like"/>
    <property type="match status" value="1"/>
</dbReference>
<dbReference type="AlphaFoldDB" id="I7MJ99"/>
<sequence>MNTTAQSFNTHQSTQQKVNTSIYNFEDTKIKTPLSGQKKLQSRRNTGSSSFRCAFQDTMSSTKPVFRTNQKFYQNQPKIDKLIDQSPQAQIKRKEIEIKQLLENSALAKFKGDLGEALEIAKQAVEQSNKLKIQKEKVNNYYEEIDLQQYDVPYNLAIQLQANGFYQEALKQYTQIVKKYKHHPIAQNLEVNMGNIYFQLQQYKDAIKMYKRAYHMTFRDSKYTSMRLQILKNIGIANIKQGKYEEAIKDFETIMNEKPDFQTAFNLILCLFELGDKQGIKDCFSCMINIEIPGYNQNEQEEIIQGIALNDPLREYIKEKKKQAVEIIIRSAKFIAPIILDNIIDGYNWVIEALKDSYFYEAQTEIEICKSLAYLETKDIVNSIETLKQFEKRDKIIVGRVSNNISFLYFLEKNFKNAEQYADLAIDFDRFNPKALVNRGNCFFVKNEFQRSKLLYLDALRYDAQCAEALYNLALVNKKLNMPNEALLVLEKLLTIISTPEIIYQVANIYELMGQSNQALKWYQILLTQIPTEANILAIVGSIYARENNELQAFTYYSESFKCCSYKIETIEWLGLYFIKQELYEKASQIFEKAIQIQPKEAKWKFMVAFCYKKMGLNKLTLQIYQEIYENDPQNIECLKCLIQICQEMGLNSEEYAQDMRKLEANLNIISYQILIMKEDQKTIRLMQTFSQGKELFKKTQYKYMSSSIKAMTIRVYMIYCQFEYKIQLQQSLKSNFQSYKKSLFYIRQQLKFYLFICHGSCSQKFLVIKMMKYNFKRNLFLDKQFYCYIYIVILSN</sequence>
<dbReference type="Pfam" id="PF13424">
    <property type="entry name" value="TPR_12"/>
    <property type="match status" value="1"/>
</dbReference>
<dbReference type="PANTHER" id="PTHR44117:SF1">
    <property type="entry name" value="INTRAFLAGELLAR TRANSPORT PROTEIN 88 HOMOLOG"/>
    <property type="match status" value="1"/>
</dbReference>
<dbReference type="Pfam" id="PF13181">
    <property type="entry name" value="TPR_8"/>
    <property type="match status" value="2"/>
</dbReference>
<dbReference type="InParanoid" id="I7MJ99"/>
<accession>I7MJ99</accession>
<dbReference type="EMBL" id="GG662699">
    <property type="protein sequence ID" value="EAR96106.2"/>
    <property type="molecule type" value="Genomic_DNA"/>
</dbReference>
<dbReference type="GO" id="GO:0019894">
    <property type="term" value="F:kinesin binding"/>
    <property type="evidence" value="ECO:0007669"/>
    <property type="project" value="TreeGrafter"/>
</dbReference>
<evidence type="ECO:0000313" key="2">
    <source>
        <dbReference type="EMBL" id="EAR96106.2"/>
    </source>
</evidence>
<dbReference type="STRING" id="312017.I7MJ99"/>
<reference evidence="3" key="1">
    <citation type="journal article" date="2006" name="PLoS Biol.">
        <title>Macronuclear genome sequence of the ciliate Tetrahymena thermophila, a model eukaryote.</title>
        <authorList>
            <person name="Eisen J.A."/>
            <person name="Coyne R.S."/>
            <person name="Wu M."/>
            <person name="Wu D."/>
            <person name="Thiagarajan M."/>
            <person name="Wortman J.R."/>
            <person name="Badger J.H."/>
            <person name="Ren Q."/>
            <person name="Amedeo P."/>
            <person name="Jones K.M."/>
            <person name="Tallon L.J."/>
            <person name="Delcher A.L."/>
            <person name="Salzberg S.L."/>
            <person name="Silva J.C."/>
            <person name="Haas B.J."/>
            <person name="Majoros W.H."/>
            <person name="Farzad M."/>
            <person name="Carlton J.M."/>
            <person name="Smith R.K. Jr."/>
            <person name="Garg J."/>
            <person name="Pearlman R.E."/>
            <person name="Karrer K.M."/>
            <person name="Sun L."/>
            <person name="Manning G."/>
            <person name="Elde N.C."/>
            <person name="Turkewitz A.P."/>
            <person name="Asai D.J."/>
            <person name="Wilkes D.E."/>
            <person name="Wang Y."/>
            <person name="Cai H."/>
            <person name="Collins K."/>
            <person name="Stewart B.A."/>
            <person name="Lee S.R."/>
            <person name="Wilamowska K."/>
            <person name="Weinberg Z."/>
            <person name="Ruzzo W.L."/>
            <person name="Wloga D."/>
            <person name="Gaertig J."/>
            <person name="Frankel J."/>
            <person name="Tsao C.-C."/>
            <person name="Gorovsky M.A."/>
            <person name="Keeling P.J."/>
            <person name="Waller R.F."/>
            <person name="Patron N.J."/>
            <person name="Cherry J.M."/>
            <person name="Stover N.A."/>
            <person name="Krieger C.J."/>
            <person name="del Toro C."/>
            <person name="Ryder H.F."/>
            <person name="Williamson S.C."/>
            <person name="Barbeau R.A."/>
            <person name="Hamilton E.P."/>
            <person name="Orias E."/>
        </authorList>
    </citation>
    <scope>NUCLEOTIDE SEQUENCE [LARGE SCALE GENOMIC DNA]</scope>
    <source>
        <strain evidence="3">SB210</strain>
    </source>
</reference>